<reference evidence="1" key="1">
    <citation type="submission" date="2020-08" db="EMBL/GenBank/DDBJ databases">
        <title>Multicomponent nature underlies the extraordinary mechanical properties of spider dragline silk.</title>
        <authorList>
            <person name="Kono N."/>
            <person name="Nakamura H."/>
            <person name="Mori M."/>
            <person name="Yoshida Y."/>
            <person name="Ohtoshi R."/>
            <person name="Malay A.D."/>
            <person name="Moran D.A.P."/>
            <person name="Tomita M."/>
            <person name="Numata K."/>
            <person name="Arakawa K."/>
        </authorList>
    </citation>
    <scope>NUCLEOTIDE SEQUENCE</scope>
</reference>
<accession>A0A8X6NZF1</accession>
<keyword evidence="2" id="KW-1185">Reference proteome</keyword>
<organism evidence="1 2">
    <name type="scientific">Nephila pilipes</name>
    <name type="common">Giant wood spider</name>
    <name type="synonym">Nephila maculata</name>
    <dbReference type="NCBI Taxonomy" id="299642"/>
    <lineage>
        <taxon>Eukaryota</taxon>
        <taxon>Metazoa</taxon>
        <taxon>Ecdysozoa</taxon>
        <taxon>Arthropoda</taxon>
        <taxon>Chelicerata</taxon>
        <taxon>Arachnida</taxon>
        <taxon>Araneae</taxon>
        <taxon>Araneomorphae</taxon>
        <taxon>Entelegynae</taxon>
        <taxon>Araneoidea</taxon>
        <taxon>Nephilidae</taxon>
        <taxon>Nephila</taxon>
    </lineage>
</organism>
<gene>
    <name evidence="1" type="ORF">NPIL_496021</name>
</gene>
<dbReference type="OrthoDB" id="6430138at2759"/>
<comment type="caution">
    <text evidence="1">The sequence shown here is derived from an EMBL/GenBank/DDBJ whole genome shotgun (WGS) entry which is preliminary data.</text>
</comment>
<protein>
    <submittedName>
        <fullName evidence="1">Uncharacterized protein</fullName>
    </submittedName>
</protein>
<proteinExistence type="predicted"/>
<dbReference type="Proteomes" id="UP000887013">
    <property type="component" value="Unassembled WGS sequence"/>
</dbReference>
<evidence type="ECO:0000313" key="1">
    <source>
        <dbReference type="EMBL" id="GFT43466.1"/>
    </source>
</evidence>
<dbReference type="EMBL" id="BMAW01110517">
    <property type="protein sequence ID" value="GFT43466.1"/>
    <property type="molecule type" value="Genomic_DNA"/>
</dbReference>
<sequence length="146" mass="16594">MTGSNKINGNCPSKMKVCEDIESQVYVEFTKTHLGHRKYLGRMIHLVSRKDLLNLKVECNISSDGIMDSNYVVSVGKWIESLQDQDSPIILFKDQNISNEDLYPGLKAEDFLLVIMSSSQRDMLNVYGNDTICLYFPHGMNAYGFD</sequence>
<dbReference type="AlphaFoldDB" id="A0A8X6NZF1"/>
<evidence type="ECO:0000313" key="2">
    <source>
        <dbReference type="Proteomes" id="UP000887013"/>
    </source>
</evidence>
<name>A0A8X6NZF1_NEPPI</name>